<evidence type="ECO:0000313" key="4">
    <source>
        <dbReference type="Proteomes" id="UP000318126"/>
    </source>
</evidence>
<evidence type="ECO:0000256" key="2">
    <source>
        <dbReference type="SAM" id="SignalP"/>
    </source>
</evidence>
<accession>A0A553JIE4</accession>
<dbReference type="EMBL" id="VKGK01000038">
    <property type="protein sequence ID" value="TRY12212.1"/>
    <property type="molecule type" value="Genomic_DNA"/>
</dbReference>
<organism evidence="3 4">
    <name type="scientific">Shewanella hanedai</name>
    <name type="common">Alteromonas hanedai</name>
    <dbReference type="NCBI Taxonomy" id="25"/>
    <lineage>
        <taxon>Bacteria</taxon>
        <taxon>Pseudomonadati</taxon>
        <taxon>Pseudomonadota</taxon>
        <taxon>Gammaproteobacteria</taxon>
        <taxon>Alteromonadales</taxon>
        <taxon>Shewanellaceae</taxon>
        <taxon>Shewanella</taxon>
    </lineage>
</organism>
<dbReference type="GO" id="GO:0004867">
    <property type="term" value="F:serine-type endopeptidase inhibitor activity"/>
    <property type="evidence" value="ECO:0007669"/>
    <property type="project" value="InterPro"/>
</dbReference>
<comment type="similarity">
    <text evidence="1">Belongs to the protease inhibitor I11 (ecotin) family.</text>
</comment>
<keyword evidence="2" id="KW-0732">Signal</keyword>
<dbReference type="Gene3D" id="2.60.40.550">
    <property type="entry name" value="Ecotin"/>
    <property type="match status" value="1"/>
</dbReference>
<comment type="caution">
    <text evidence="3">The sequence shown here is derived from an EMBL/GenBank/DDBJ whole genome shotgun (WGS) entry which is preliminary data.</text>
</comment>
<keyword evidence="4" id="KW-1185">Reference proteome</keyword>
<sequence length="190" mass="21444">MFTSRSTLSAKRIMTTSALAISLLSFNAFATSPAHPSGENQHMIISQTFNSTNYQTDESTKMFPAPKQGMEQHRLILPTLDNEANYMVEVQIGKTQLVDCNKHSLFGELTEHSVKGWGYNYYQVDSIKPGPSTKMACFDQAKTETFLTIPGTLTIQYDSRLPKVFYIPQGSELRYRVWTANSEFSYSKAK</sequence>
<dbReference type="PANTHER" id="PTHR35890:SF3">
    <property type="entry name" value="ECOTIN"/>
    <property type="match status" value="1"/>
</dbReference>
<dbReference type="Proteomes" id="UP000318126">
    <property type="component" value="Unassembled WGS sequence"/>
</dbReference>
<dbReference type="SUPFAM" id="SSF49772">
    <property type="entry name" value="Ecotin, trypsin inhibitor"/>
    <property type="match status" value="1"/>
</dbReference>
<proteinExistence type="inferred from homology"/>
<dbReference type="PIRSF" id="PIRSF006865">
    <property type="entry name" value="Prot_inh_ecotin"/>
    <property type="match status" value="1"/>
</dbReference>
<dbReference type="OrthoDB" id="997196at2"/>
<feature type="chain" id="PRO_5022108195" evidence="2">
    <location>
        <begin position="31"/>
        <end position="190"/>
    </location>
</feature>
<name>A0A553JIE4_SHEHA</name>
<dbReference type="Pfam" id="PF03974">
    <property type="entry name" value="Ecotin"/>
    <property type="match status" value="1"/>
</dbReference>
<evidence type="ECO:0000313" key="3">
    <source>
        <dbReference type="EMBL" id="TRY12212.1"/>
    </source>
</evidence>
<protein>
    <submittedName>
        <fullName evidence="3">Serine protease inhibitor ecotin</fullName>
    </submittedName>
</protein>
<feature type="signal peptide" evidence="2">
    <location>
        <begin position="1"/>
        <end position="30"/>
    </location>
</feature>
<dbReference type="NCBIfam" id="NF002987">
    <property type="entry name" value="PRK03719.1"/>
    <property type="match status" value="1"/>
</dbReference>
<dbReference type="AlphaFoldDB" id="A0A553JIE4"/>
<dbReference type="InterPro" id="IPR005658">
    <property type="entry name" value="Prot_inh_ecotin"/>
</dbReference>
<dbReference type="RefSeq" id="WP_144042301.1">
    <property type="nucleotide sequence ID" value="NZ_BMPL01000042.1"/>
</dbReference>
<dbReference type="PANTHER" id="PTHR35890">
    <property type="match status" value="1"/>
</dbReference>
<reference evidence="4" key="1">
    <citation type="submission" date="2019-07" db="EMBL/GenBank/DDBJ databases">
        <title>Shewanella sp. YLB-08 draft genomic sequence.</title>
        <authorList>
            <person name="Yu L."/>
        </authorList>
    </citation>
    <scope>NUCLEOTIDE SEQUENCE [LARGE SCALE GENOMIC DNA]</scope>
    <source>
        <strain evidence="4">JCM 20706</strain>
    </source>
</reference>
<evidence type="ECO:0000256" key="1">
    <source>
        <dbReference type="ARBA" id="ARBA00010558"/>
    </source>
</evidence>
<dbReference type="InterPro" id="IPR036198">
    <property type="entry name" value="Ecotin_sf"/>
</dbReference>
<gene>
    <name evidence="3" type="primary">eco</name>
    <name evidence="3" type="ORF">FN961_21910</name>
</gene>